<evidence type="ECO:0000256" key="2">
    <source>
        <dbReference type="ARBA" id="ARBA00022723"/>
    </source>
</evidence>
<protein>
    <recommendedName>
        <fullName evidence="7">Nudix hydrolase domain-containing protein</fullName>
    </recommendedName>
</protein>
<dbReference type="Pfam" id="PF00293">
    <property type="entry name" value="NUDIX"/>
    <property type="match status" value="1"/>
</dbReference>
<dbReference type="InParanoid" id="A0A2K1QHM6"/>
<comment type="caution">
    <text evidence="8">The sequence shown here is derived from an EMBL/GenBank/DDBJ whole genome shotgun (WGS) entry which is preliminary data.</text>
</comment>
<dbReference type="STRING" id="2082308.A0A2K1QHM6"/>
<dbReference type="OrthoDB" id="276276at2759"/>
<dbReference type="GO" id="GO:0046872">
    <property type="term" value="F:metal ion binding"/>
    <property type="evidence" value="ECO:0007669"/>
    <property type="project" value="UniProtKB-KW"/>
</dbReference>
<reference evidence="8" key="1">
    <citation type="submission" date="2017-06" db="EMBL/GenBank/DDBJ databases">
        <title>Draft genome sequence of a variant of Elsinoe murrayae.</title>
        <authorList>
            <person name="Cheng Q."/>
        </authorList>
    </citation>
    <scope>NUCLEOTIDE SEQUENCE [LARGE SCALE GENOMIC DNA]</scope>
    <source>
        <strain evidence="8">CQ-2017a</strain>
    </source>
</reference>
<dbReference type="GO" id="GO:0005777">
    <property type="term" value="C:peroxisome"/>
    <property type="evidence" value="ECO:0007669"/>
    <property type="project" value="TreeGrafter"/>
</dbReference>
<dbReference type="InterPro" id="IPR015797">
    <property type="entry name" value="NUDIX_hydrolase-like_dom_sf"/>
</dbReference>
<dbReference type="Proteomes" id="UP000243797">
    <property type="component" value="Unassembled WGS sequence"/>
</dbReference>
<evidence type="ECO:0000256" key="5">
    <source>
        <dbReference type="RuleBase" id="RU003476"/>
    </source>
</evidence>
<feature type="domain" description="Nudix hydrolase" evidence="7">
    <location>
        <begin position="33"/>
        <end position="201"/>
    </location>
</feature>
<keyword evidence="4" id="KW-0460">Magnesium</keyword>
<dbReference type="EMBL" id="NKHZ01000082">
    <property type="protein sequence ID" value="PNS14657.1"/>
    <property type="molecule type" value="Genomic_DNA"/>
</dbReference>
<dbReference type="InterPro" id="IPR020476">
    <property type="entry name" value="Nudix_hydrolase"/>
</dbReference>
<feature type="region of interest" description="Disordered" evidence="6">
    <location>
        <begin position="142"/>
        <end position="161"/>
    </location>
</feature>
<keyword evidence="3 5" id="KW-0378">Hydrolase</keyword>
<keyword evidence="9" id="KW-1185">Reference proteome</keyword>
<dbReference type="InterPro" id="IPR050241">
    <property type="entry name" value="NAD-cap_RNA_hydrolase_NudC"/>
</dbReference>
<organism evidence="8 9">
    <name type="scientific">Sphaceloma murrayae</name>
    <dbReference type="NCBI Taxonomy" id="2082308"/>
    <lineage>
        <taxon>Eukaryota</taxon>
        <taxon>Fungi</taxon>
        <taxon>Dikarya</taxon>
        <taxon>Ascomycota</taxon>
        <taxon>Pezizomycotina</taxon>
        <taxon>Dothideomycetes</taxon>
        <taxon>Dothideomycetidae</taxon>
        <taxon>Myriangiales</taxon>
        <taxon>Elsinoaceae</taxon>
        <taxon>Sphaceloma</taxon>
    </lineage>
</organism>
<dbReference type="GO" id="GO:0006742">
    <property type="term" value="P:NADP+ catabolic process"/>
    <property type="evidence" value="ECO:0007669"/>
    <property type="project" value="TreeGrafter"/>
</dbReference>
<evidence type="ECO:0000256" key="6">
    <source>
        <dbReference type="SAM" id="MobiDB-lite"/>
    </source>
</evidence>
<name>A0A2K1QHM6_9PEZI</name>
<keyword evidence="2" id="KW-0479">Metal-binding</keyword>
<comment type="similarity">
    <text evidence="5">Belongs to the Nudix hydrolase family.</text>
</comment>
<evidence type="ECO:0000256" key="1">
    <source>
        <dbReference type="ARBA" id="ARBA00001946"/>
    </source>
</evidence>
<dbReference type="SUPFAM" id="SSF55811">
    <property type="entry name" value="Nudix"/>
    <property type="match status" value="1"/>
</dbReference>
<dbReference type="GO" id="GO:0035529">
    <property type="term" value="F:NADH pyrophosphatase activity"/>
    <property type="evidence" value="ECO:0007669"/>
    <property type="project" value="TreeGrafter"/>
</dbReference>
<dbReference type="GO" id="GO:0005829">
    <property type="term" value="C:cytosol"/>
    <property type="evidence" value="ECO:0007669"/>
    <property type="project" value="TreeGrafter"/>
</dbReference>
<dbReference type="Gene3D" id="3.90.79.10">
    <property type="entry name" value="Nucleoside Triphosphate Pyrophosphohydrolase"/>
    <property type="match status" value="1"/>
</dbReference>
<accession>A0A2K1QHM6</accession>
<evidence type="ECO:0000313" key="9">
    <source>
        <dbReference type="Proteomes" id="UP000243797"/>
    </source>
</evidence>
<evidence type="ECO:0000256" key="3">
    <source>
        <dbReference type="ARBA" id="ARBA00022801"/>
    </source>
</evidence>
<proteinExistence type="inferred from homology"/>
<dbReference type="InterPro" id="IPR000086">
    <property type="entry name" value="NUDIX_hydrolase_dom"/>
</dbReference>
<dbReference type="PROSITE" id="PS51462">
    <property type="entry name" value="NUDIX"/>
    <property type="match status" value="1"/>
</dbReference>
<evidence type="ECO:0000313" key="8">
    <source>
        <dbReference type="EMBL" id="PNS14657.1"/>
    </source>
</evidence>
<dbReference type="PROSITE" id="PS00893">
    <property type="entry name" value="NUDIX_BOX"/>
    <property type="match status" value="1"/>
</dbReference>
<evidence type="ECO:0000256" key="4">
    <source>
        <dbReference type="ARBA" id="ARBA00022842"/>
    </source>
</evidence>
<comment type="cofactor">
    <cofactor evidence="1">
        <name>Mg(2+)</name>
        <dbReference type="ChEBI" id="CHEBI:18420"/>
    </cofactor>
</comment>
<dbReference type="CDD" id="cd02883">
    <property type="entry name" value="NUDIX_Hydrolase"/>
    <property type="match status" value="1"/>
</dbReference>
<evidence type="ECO:0000259" key="7">
    <source>
        <dbReference type="PROSITE" id="PS51462"/>
    </source>
</evidence>
<dbReference type="PANTHER" id="PTHR42904">
    <property type="entry name" value="NUDIX HYDROLASE, NUDC SUBFAMILY"/>
    <property type="match status" value="1"/>
</dbReference>
<dbReference type="AlphaFoldDB" id="A0A2K1QHM6"/>
<dbReference type="GO" id="GO:0019677">
    <property type="term" value="P:NAD+ catabolic process"/>
    <property type="evidence" value="ECO:0007669"/>
    <property type="project" value="TreeGrafter"/>
</dbReference>
<dbReference type="InterPro" id="IPR020084">
    <property type="entry name" value="NUDIX_hydrolase_CS"/>
</dbReference>
<dbReference type="PRINTS" id="PR00502">
    <property type="entry name" value="NUDIXFAMILY"/>
</dbReference>
<gene>
    <name evidence="8" type="ORF">CAC42_1679</name>
</gene>
<dbReference type="PANTHER" id="PTHR42904:SF1">
    <property type="entry name" value="NUCLEOSIDE DIPHOSPHATE-LINKED MOIETY X MOTIF 17"/>
    <property type="match status" value="1"/>
</dbReference>
<sequence length="220" mass="24421">MFRLKEMPSVRAMDYIHLPAASYKSAQPVQTDLLGARAAIFRVTGGEHRLLILQRAETDSLPGCWELPGGGVEDDDESLKTALCREIKEETGLTAAWIVQEVGQGERWEKVKGGQTLHAMAVTFIVEAEEVEVWERGIGKEAKEADATRSGPTNDKGTSFDGISVKLSDAEHQDYMWVTEAQVRALQAGDRKLSMTRKMDKTIIKAFELQQQIAMAKQTI</sequence>